<keyword evidence="11" id="KW-1185">Reference proteome</keyword>
<dbReference type="Proteomes" id="UP000268093">
    <property type="component" value="Unassembled WGS sequence"/>
</dbReference>
<keyword evidence="4" id="KW-0547">Nucleotide-binding</keyword>
<evidence type="ECO:0000256" key="3">
    <source>
        <dbReference type="ARBA" id="ARBA00022701"/>
    </source>
</evidence>
<keyword evidence="2" id="KW-0963">Cytoplasm</keyword>
<feature type="coiled-coil region" evidence="9">
    <location>
        <begin position="70"/>
        <end position="97"/>
    </location>
</feature>
<protein>
    <submittedName>
        <fullName evidence="10">Uncharacterized protein</fullName>
    </submittedName>
</protein>
<dbReference type="CDD" id="cd23649">
    <property type="entry name" value="Khc_CBD_cc"/>
    <property type="match status" value="1"/>
</dbReference>
<evidence type="ECO:0000256" key="5">
    <source>
        <dbReference type="ARBA" id="ARBA00022840"/>
    </source>
</evidence>
<accession>A0A433D4Z3</accession>
<evidence type="ECO:0000256" key="6">
    <source>
        <dbReference type="ARBA" id="ARBA00023054"/>
    </source>
</evidence>
<evidence type="ECO:0000256" key="2">
    <source>
        <dbReference type="ARBA" id="ARBA00022490"/>
    </source>
</evidence>
<keyword evidence="3" id="KW-0493">Microtubule</keyword>
<evidence type="ECO:0000256" key="8">
    <source>
        <dbReference type="ARBA" id="ARBA00023212"/>
    </source>
</evidence>
<evidence type="ECO:0000256" key="1">
    <source>
        <dbReference type="ARBA" id="ARBA00004245"/>
    </source>
</evidence>
<dbReference type="InterPro" id="IPR059182">
    <property type="entry name" value="Khc_C"/>
</dbReference>
<gene>
    <name evidence="10" type="ORF">BC936DRAFT_147611</name>
</gene>
<dbReference type="AlphaFoldDB" id="A0A433D4Z3"/>
<comment type="subcellular location">
    <subcellularLocation>
        <location evidence="1">Cytoplasm</location>
        <location evidence="1">Cytoskeleton</location>
    </subcellularLocation>
</comment>
<evidence type="ECO:0000256" key="7">
    <source>
        <dbReference type="ARBA" id="ARBA00023175"/>
    </source>
</evidence>
<sequence length="126" mass="14424">MFVPTLATRINARPWYAFEYPTVGIAPQVAFLLKTVHFFPTLRLELELATDVHPQVTALLKEQSMLNRQLIARDERIQLLEAQLQEAQDTLVAQNQRYAPSFRSLPRRCGVRSWLFEGPSGLTLSN</sequence>
<name>A0A433D4Z3_9FUNG</name>
<keyword evidence="7" id="KW-0505">Motor protein</keyword>
<evidence type="ECO:0000256" key="9">
    <source>
        <dbReference type="SAM" id="Coils"/>
    </source>
</evidence>
<evidence type="ECO:0000313" key="10">
    <source>
        <dbReference type="EMBL" id="RUP45895.1"/>
    </source>
</evidence>
<keyword evidence="6 9" id="KW-0175">Coiled coil</keyword>
<reference evidence="10 11" key="1">
    <citation type="journal article" date="2018" name="New Phytol.">
        <title>Phylogenomics of Endogonaceae and evolution of mycorrhizas within Mucoromycota.</title>
        <authorList>
            <person name="Chang Y."/>
            <person name="Desiro A."/>
            <person name="Na H."/>
            <person name="Sandor L."/>
            <person name="Lipzen A."/>
            <person name="Clum A."/>
            <person name="Barry K."/>
            <person name="Grigoriev I.V."/>
            <person name="Martin F.M."/>
            <person name="Stajich J.E."/>
            <person name="Smith M.E."/>
            <person name="Bonito G."/>
            <person name="Spatafora J.W."/>
        </authorList>
    </citation>
    <scope>NUCLEOTIDE SEQUENCE [LARGE SCALE GENOMIC DNA]</scope>
    <source>
        <strain evidence="10 11">GMNB39</strain>
    </source>
</reference>
<evidence type="ECO:0000256" key="4">
    <source>
        <dbReference type="ARBA" id="ARBA00022741"/>
    </source>
</evidence>
<keyword evidence="5" id="KW-0067">ATP-binding</keyword>
<keyword evidence="8" id="KW-0206">Cytoskeleton</keyword>
<proteinExistence type="predicted"/>
<comment type="caution">
    <text evidence="10">The sequence shown here is derived from an EMBL/GenBank/DDBJ whole genome shotgun (WGS) entry which is preliminary data.</text>
</comment>
<dbReference type="EMBL" id="RBNI01006641">
    <property type="protein sequence ID" value="RUP45895.1"/>
    <property type="molecule type" value="Genomic_DNA"/>
</dbReference>
<organism evidence="10 11">
    <name type="scientific">Jimgerdemannia flammicorona</name>
    <dbReference type="NCBI Taxonomy" id="994334"/>
    <lineage>
        <taxon>Eukaryota</taxon>
        <taxon>Fungi</taxon>
        <taxon>Fungi incertae sedis</taxon>
        <taxon>Mucoromycota</taxon>
        <taxon>Mucoromycotina</taxon>
        <taxon>Endogonomycetes</taxon>
        <taxon>Endogonales</taxon>
        <taxon>Endogonaceae</taxon>
        <taxon>Jimgerdemannia</taxon>
    </lineage>
</organism>
<evidence type="ECO:0000313" key="11">
    <source>
        <dbReference type="Proteomes" id="UP000268093"/>
    </source>
</evidence>